<evidence type="ECO:0000313" key="2">
    <source>
        <dbReference type="Proteomes" id="UP000515908"/>
    </source>
</evidence>
<dbReference type="Proteomes" id="UP000515908">
    <property type="component" value="Chromosome 26"/>
</dbReference>
<dbReference type="VEuPathDB" id="TriTrypDB:ADEAN_000993200"/>
<evidence type="ECO:0000313" key="1">
    <source>
        <dbReference type="EMBL" id="CAD2222388.1"/>
    </source>
</evidence>
<protein>
    <submittedName>
        <fullName evidence="1">Uncharacterized protein</fullName>
    </submittedName>
</protein>
<dbReference type="EMBL" id="LR877170">
    <property type="protein sequence ID" value="CAD2222388.1"/>
    <property type="molecule type" value="Genomic_DNA"/>
</dbReference>
<dbReference type="AlphaFoldDB" id="A0A7G2CRE1"/>
<accession>A0A7G2CRE1</accession>
<name>A0A7G2CRE1_9TRYP</name>
<reference evidence="1 2" key="1">
    <citation type="submission" date="2020-08" db="EMBL/GenBank/DDBJ databases">
        <authorList>
            <person name="Newling K."/>
            <person name="Davey J."/>
            <person name="Forrester S."/>
        </authorList>
    </citation>
    <scope>NUCLEOTIDE SEQUENCE [LARGE SCALE GENOMIC DNA]</scope>
    <source>
        <strain evidence="2">Crithidia deanei Carvalho (ATCC PRA-265)</strain>
    </source>
</reference>
<keyword evidence="2" id="KW-1185">Reference proteome</keyword>
<proteinExistence type="predicted"/>
<organism evidence="1 2">
    <name type="scientific">Angomonas deanei</name>
    <dbReference type="NCBI Taxonomy" id="59799"/>
    <lineage>
        <taxon>Eukaryota</taxon>
        <taxon>Discoba</taxon>
        <taxon>Euglenozoa</taxon>
        <taxon>Kinetoplastea</taxon>
        <taxon>Metakinetoplastina</taxon>
        <taxon>Trypanosomatida</taxon>
        <taxon>Trypanosomatidae</taxon>
        <taxon>Strigomonadinae</taxon>
        <taxon>Angomonas</taxon>
    </lineage>
</organism>
<sequence length="172" mass="19350">MSMKRFTKRLKEVTPKGKFGLPQLIVTLLETAKQKGELVAKKKKFEADEKRKIIKIYKAIKKSIPGVNNVFLADRNPGYYVVSWNSASPMANSNGRFLVSKFLRDFLADEPVDPNHNALICAAAMLLDLSCATERFGEYVRRACLDIRFGCCVITNAPDRIGGIFWKVHHGS</sequence>
<gene>
    <name evidence="1" type="ORF">ADEAN_000993200</name>
</gene>